<dbReference type="GO" id="GO:0008270">
    <property type="term" value="F:zinc ion binding"/>
    <property type="evidence" value="ECO:0007669"/>
    <property type="project" value="UniProtKB-KW"/>
</dbReference>
<evidence type="ECO:0000256" key="5">
    <source>
        <dbReference type="ARBA" id="ARBA00022771"/>
    </source>
</evidence>
<feature type="compositionally biased region" description="Low complexity" evidence="9">
    <location>
        <begin position="165"/>
        <end position="179"/>
    </location>
</feature>
<evidence type="ECO:0000256" key="8">
    <source>
        <dbReference type="PROSITE-ProRule" id="PRU00091"/>
    </source>
</evidence>
<feature type="non-terminal residue" evidence="13">
    <location>
        <position position="1017"/>
    </location>
</feature>
<dbReference type="SUPFAM" id="SSF48065">
    <property type="entry name" value="DBL homology domain (DH-domain)"/>
    <property type="match status" value="1"/>
</dbReference>
<evidence type="ECO:0000256" key="6">
    <source>
        <dbReference type="ARBA" id="ARBA00022833"/>
    </source>
</evidence>
<dbReference type="CDD" id="cd00065">
    <property type="entry name" value="FYVE_like_SF"/>
    <property type="match status" value="1"/>
</dbReference>
<comment type="subcellular location">
    <subcellularLocation>
        <location evidence="1">Cytoplasm</location>
        <location evidence="1">Cytoskeleton</location>
    </subcellularLocation>
</comment>
<feature type="region of interest" description="Disordered" evidence="9">
    <location>
        <begin position="306"/>
        <end position="329"/>
    </location>
</feature>
<reference evidence="13" key="1">
    <citation type="submission" date="2021-06" db="EMBL/GenBank/DDBJ databases">
        <authorList>
            <person name="Kallberg Y."/>
            <person name="Tangrot J."/>
            <person name="Rosling A."/>
        </authorList>
    </citation>
    <scope>NUCLEOTIDE SEQUENCE</scope>
    <source>
        <strain evidence="13">87-6 pot B 2015</strain>
    </source>
</reference>
<feature type="domain" description="FYVE-type" evidence="12">
    <location>
        <begin position="846"/>
        <end position="926"/>
    </location>
</feature>
<dbReference type="InterPro" id="IPR001849">
    <property type="entry name" value="PH_domain"/>
</dbReference>
<feature type="domain" description="FYVE-type" evidence="12">
    <location>
        <begin position="717"/>
        <end position="780"/>
    </location>
</feature>
<evidence type="ECO:0000256" key="2">
    <source>
        <dbReference type="ARBA" id="ARBA00022490"/>
    </source>
</evidence>
<dbReference type="InterPro" id="IPR013083">
    <property type="entry name" value="Znf_RING/FYVE/PHD"/>
</dbReference>
<proteinExistence type="predicted"/>
<dbReference type="GO" id="GO:0035556">
    <property type="term" value="P:intracellular signal transduction"/>
    <property type="evidence" value="ECO:0007669"/>
    <property type="project" value="InterPro"/>
</dbReference>
<evidence type="ECO:0000313" key="14">
    <source>
        <dbReference type="Proteomes" id="UP000789375"/>
    </source>
</evidence>
<dbReference type="SUPFAM" id="SSF50729">
    <property type="entry name" value="PH domain-like"/>
    <property type="match status" value="1"/>
</dbReference>
<dbReference type="PANTHER" id="PTHR12673">
    <property type="entry name" value="FACIOGENITAL DYSPLASIA PROTEIN"/>
    <property type="match status" value="1"/>
</dbReference>
<dbReference type="InterPro" id="IPR011993">
    <property type="entry name" value="PH-like_dom_sf"/>
</dbReference>
<evidence type="ECO:0000259" key="12">
    <source>
        <dbReference type="PROSITE" id="PS50178"/>
    </source>
</evidence>
<dbReference type="Gene3D" id="3.30.40.10">
    <property type="entry name" value="Zinc/RING finger domain, C3HC4 (zinc finger)"/>
    <property type="match status" value="2"/>
</dbReference>
<dbReference type="AlphaFoldDB" id="A0A9N9B934"/>
<dbReference type="PROSITE" id="PS50003">
    <property type="entry name" value="PH_DOMAIN"/>
    <property type="match status" value="1"/>
</dbReference>
<dbReference type="PANTHER" id="PTHR12673:SF159">
    <property type="entry name" value="LD03170P"/>
    <property type="match status" value="1"/>
</dbReference>
<evidence type="ECO:0000256" key="7">
    <source>
        <dbReference type="ARBA" id="ARBA00023212"/>
    </source>
</evidence>
<dbReference type="SMART" id="SM00064">
    <property type="entry name" value="FYVE"/>
    <property type="match status" value="2"/>
</dbReference>
<dbReference type="CDD" id="cd00160">
    <property type="entry name" value="RhoGEF"/>
    <property type="match status" value="1"/>
</dbReference>
<keyword evidence="4" id="KW-0479">Metal-binding</keyword>
<evidence type="ECO:0000259" key="11">
    <source>
        <dbReference type="PROSITE" id="PS50010"/>
    </source>
</evidence>
<dbReference type="Pfam" id="PF22697">
    <property type="entry name" value="SOS1_NGEF_PH"/>
    <property type="match status" value="1"/>
</dbReference>
<feature type="domain" description="DH" evidence="11">
    <location>
        <begin position="351"/>
        <end position="554"/>
    </location>
</feature>
<dbReference type="SMART" id="SM00233">
    <property type="entry name" value="PH"/>
    <property type="match status" value="1"/>
</dbReference>
<feature type="region of interest" description="Disordered" evidence="9">
    <location>
        <begin position="940"/>
        <end position="959"/>
    </location>
</feature>
<keyword evidence="2" id="KW-0963">Cytoplasm</keyword>
<evidence type="ECO:0000256" key="1">
    <source>
        <dbReference type="ARBA" id="ARBA00004245"/>
    </source>
</evidence>
<dbReference type="InterPro" id="IPR055251">
    <property type="entry name" value="SOS1_NGEF_PH"/>
</dbReference>
<keyword evidence="14" id="KW-1185">Reference proteome</keyword>
<dbReference type="InterPro" id="IPR035899">
    <property type="entry name" value="DBL_dom_sf"/>
</dbReference>
<dbReference type="SMART" id="SM00325">
    <property type="entry name" value="RhoGEF"/>
    <property type="match status" value="1"/>
</dbReference>
<dbReference type="Pfam" id="PF01363">
    <property type="entry name" value="FYVE"/>
    <property type="match status" value="2"/>
</dbReference>
<dbReference type="InterPro" id="IPR051092">
    <property type="entry name" value="FYVE_RhoGEF_PH"/>
</dbReference>
<dbReference type="Pfam" id="PF00621">
    <property type="entry name" value="RhoGEF"/>
    <property type="match status" value="1"/>
</dbReference>
<sequence>MNNSNQLQELFGRKSSSNNNVIKSKSPLSVNTAVSKESQQNYINDIINNNVASPSSASPFVRRTILSNARQSWIFNKPPSIPEAESVYVQPTAILEKNLGTAKSRLSVIIQGGSNQQQYGRVMTNSIYIKTEKDKEVVSSSPEIYKTSGIENSIDDLPLPPQLPTTPLSSRPISNVSSSSTNQYYSEYDALSDSYHSLSSSFASNSIITNSRDSMSDTISMFSNSPSILNDHHHKLNKQLYNNAPQSSTGIPYQRYSMPSSSSEFTSPNSSNQYIIDSQRRASMPILSNDTELESTTNIRASFYSNTSNESSSVQRATLRPSRLSSPANAQLAQRASRASMRMSLNTLMQKRFNIALEILTTERHYVDCLQLVQRLFLSPLNESLKSANPILTKKSINEIFANLSDLININIELLKRLEERIAILIDDKPIEDSEDKFWNPEDGCLGDIFLNMAPFFKMYSIYVKNFNSALSVIDVQLRDNPAFSSFLRDIIKTGQCKGLTLQAYLIMPVQRIPRYKLLLEDLLKKTVETHPDYLNLKKAYQVIENVATFVNETIRQHEMFITMLDIQKSLTGFDEVLLVPGRTFIKRGTVKKICRRNHQQREFFLFSDILIYATPSLMDDTYTFHRKFDLEDVTVLVVDTQNVNGFLIMSPQKSFTLYADTQKDKESWINAIRDAKEEYLSAKRTLKIDNNVGLERKDTYKKRIVENYHAPVWIPDSEADRCMNCSEEFYTIFRRKHHCRVCGKVVCHACSTRKFVIPGSSEREDQSARACDPCFFTMFPDALRDEDIAPGIHVWNLVNNKSTISLVESPQKDEDIKDKDNMFNILENNRASVALFSINKSLRDAIEAKRCDYCRVDFTVFRWRNECLKCKKIVCNECLTKKSIDFSSLPQKFLDELSSQTIENRRFSIMTNVIKICDFCYLGIDPNRITVDEETDGGWTAKGQISPPSTPKPFKSETSYNVKANDDEIIKQSSFDDKTMKVNKVEGYFNQADEYDATAAAELKKKRTFRKYSYRG</sequence>
<dbReference type="Gene3D" id="1.20.900.10">
    <property type="entry name" value="Dbl homology (DH) domain"/>
    <property type="match status" value="1"/>
</dbReference>
<keyword evidence="3" id="KW-0344">Guanine-nucleotide releasing factor</keyword>
<organism evidence="13 14">
    <name type="scientific">Funneliformis mosseae</name>
    <name type="common">Endomycorrhizal fungus</name>
    <name type="synonym">Glomus mosseae</name>
    <dbReference type="NCBI Taxonomy" id="27381"/>
    <lineage>
        <taxon>Eukaryota</taxon>
        <taxon>Fungi</taxon>
        <taxon>Fungi incertae sedis</taxon>
        <taxon>Mucoromycota</taxon>
        <taxon>Glomeromycotina</taxon>
        <taxon>Glomeromycetes</taxon>
        <taxon>Glomerales</taxon>
        <taxon>Glomeraceae</taxon>
        <taxon>Funneliformis</taxon>
    </lineage>
</organism>
<dbReference type="GO" id="GO:0005737">
    <property type="term" value="C:cytoplasm"/>
    <property type="evidence" value="ECO:0007669"/>
    <property type="project" value="TreeGrafter"/>
</dbReference>
<protein>
    <submittedName>
        <fullName evidence="13">1680_t:CDS:1</fullName>
    </submittedName>
</protein>
<keyword evidence="7" id="KW-0206">Cytoskeleton</keyword>
<dbReference type="Proteomes" id="UP000789375">
    <property type="component" value="Unassembled WGS sequence"/>
</dbReference>
<dbReference type="EMBL" id="CAJVPP010001513">
    <property type="protein sequence ID" value="CAG8559886.1"/>
    <property type="molecule type" value="Genomic_DNA"/>
</dbReference>
<evidence type="ECO:0000256" key="3">
    <source>
        <dbReference type="ARBA" id="ARBA00022658"/>
    </source>
</evidence>
<dbReference type="Gene3D" id="2.30.29.30">
    <property type="entry name" value="Pleckstrin-homology domain (PH domain)/Phosphotyrosine-binding domain (PTB)"/>
    <property type="match status" value="1"/>
</dbReference>
<feature type="domain" description="PH" evidence="10">
    <location>
        <begin position="584"/>
        <end position="678"/>
    </location>
</feature>
<dbReference type="InterPro" id="IPR000306">
    <property type="entry name" value="Znf_FYVE"/>
</dbReference>
<dbReference type="PROSITE" id="PS00741">
    <property type="entry name" value="DH_1"/>
    <property type="match status" value="1"/>
</dbReference>
<dbReference type="InterPro" id="IPR017455">
    <property type="entry name" value="Znf_FYVE-rel"/>
</dbReference>
<dbReference type="SUPFAM" id="SSF57903">
    <property type="entry name" value="FYVE/PHD zinc finger"/>
    <property type="match status" value="2"/>
</dbReference>
<evidence type="ECO:0000259" key="10">
    <source>
        <dbReference type="PROSITE" id="PS50003"/>
    </source>
</evidence>
<comment type="caution">
    <text evidence="13">The sequence shown here is derived from an EMBL/GenBank/DDBJ whole genome shotgun (WGS) entry which is preliminary data.</text>
</comment>
<dbReference type="GO" id="GO:0005085">
    <property type="term" value="F:guanyl-nucleotide exchange factor activity"/>
    <property type="evidence" value="ECO:0007669"/>
    <property type="project" value="UniProtKB-KW"/>
</dbReference>
<dbReference type="PROSITE" id="PS50178">
    <property type="entry name" value="ZF_FYVE"/>
    <property type="match status" value="2"/>
</dbReference>
<dbReference type="GO" id="GO:0005856">
    <property type="term" value="C:cytoskeleton"/>
    <property type="evidence" value="ECO:0007669"/>
    <property type="project" value="UniProtKB-SubCell"/>
</dbReference>
<dbReference type="InterPro" id="IPR000219">
    <property type="entry name" value="DH_dom"/>
</dbReference>
<dbReference type="InterPro" id="IPR011011">
    <property type="entry name" value="Znf_FYVE_PHD"/>
</dbReference>
<evidence type="ECO:0000313" key="13">
    <source>
        <dbReference type="EMBL" id="CAG8559886.1"/>
    </source>
</evidence>
<name>A0A9N9B934_FUNMO</name>
<evidence type="ECO:0000256" key="9">
    <source>
        <dbReference type="SAM" id="MobiDB-lite"/>
    </source>
</evidence>
<feature type="region of interest" description="Disordered" evidence="9">
    <location>
        <begin position="1"/>
        <end position="24"/>
    </location>
</feature>
<dbReference type="PROSITE" id="PS50010">
    <property type="entry name" value="DH_2"/>
    <property type="match status" value="1"/>
</dbReference>
<keyword evidence="5 8" id="KW-0863">Zinc-finger</keyword>
<gene>
    <name evidence="13" type="ORF">FMOSSE_LOCUS6904</name>
</gene>
<keyword evidence="6" id="KW-0862">Zinc</keyword>
<accession>A0A9N9B934</accession>
<dbReference type="InterPro" id="IPR001331">
    <property type="entry name" value="GDS_CDC24_CS"/>
</dbReference>
<evidence type="ECO:0000256" key="4">
    <source>
        <dbReference type="ARBA" id="ARBA00022723"/>
    </source>
</evidence>
<feature type="region of interest" description="Disordered" evidence="9">
    <location>
        <begin position="149"/>
        <end position="179"/>
    </location>
</feature>
<feature type="compositionally biased region" description="Low complexity" evidence="9">
    <location>
        <begin position="14"/>
        <end position="24"/>
    </location>
</feature>